<evidence type="ECO:0000256" key="6">
    <source>
        <dbReference type="ARBA" id="ARBA00022806"/>
    </source>
</evidence>
<proteinExistence type="inferred from homology"/>
<dbReference type="InterPro" id="IPR013986">
    <property type="entry name" value="DExx_box_DNA_helicase_dom_sf"/>
</dbReference>
<dbReference type="PROSITE" id="PS51198">
    <property type="entry name" value="UVRD_HELICASE_ATP_BIND"/>
    <property type="match status" value="1"/>
</dbReference>
<evidence type="ECO:0000256" key="4">
    <source>
        <dbReference type="ARBA" id="ARBA00022763"/>
    </source>
</evidence>
<evidence type="ECO:0000256" key="15">
    <source>
        <dbReference type="PROSITE-ProRule" id="PRU00560"/>
    </source>
</evidence>
<feature type="region of interest" description="Disordered" evidence="16">
    <location>
        <begin position="1133"/>
        <end position="1181"/>
    </location>
</feature>
<dbReference type="Gene3D" id="1.10.486.10">
    <property type="entry name" value="PCRA, domain 4"/>
    <property type="match status" value="1"/>
</dbReference>
<keyword evidence="3 15" id="KW-0547">Nucleotide-binding</keyword>
<evidence type="ECO:0000256" key="3">
    <source>
        <dbReference type="ARBA" id="ARBA00022741"/>
    </source>
</evidence>
<comment type="catalytic activity">
    <reaction evidence="14">
        <text>ATP + H2O = ADP + phosphate + H(+)</text>
        <dbReference type="Rhea" id="RHEA:13065"/>
        <dbReference type="ChEBI" id="CHEBI:15377"/>
        <dbReference type="ChEBI" id="CHEBI:15378"/>
        <dbReference type="ChEBI" id="CHEBI:30616"/>
        <dbReference type="ChEBI" id="CHEBI:43474"/>
        <dbReference type="ChEBI" id="CHEBI:456216"/>
        <dbReference type="EC" id="5.6.2.4"/>
    </reaction>
</comment>
<evidence type="ECO:0000256" key="10">
    <source>
        <dbReference type="ARBA" id="ARBA00023204"/>
    </source>
</evidence>
<dbReference type="Gene3D" id="3.90.320.10">
    <property type="match status" value="1"/>
</dbReference>
<dbReference type="PANTHER" id="PTHR11070:SF2">
    <property type="entry name" value="ATP-DEPENDENT DNA HELICASE SRS2"/>
    <property type="match status" value="1"/>
</dbReference>
<comment type="caution">
    <text evidence="19">The sequence shown here is derived from an EMBL/GenBank/DDBJ whole genome shotgun (WGS) entry which is preliminary data.</text>
</comment>
<feature type="region of interest" description="Disordered" evidence="16">
    <location>
        <begin position="838"/>
        <end position="870"/>
    </location>
</feature>
<dbReference type="Pfam" id="PF00580">
    <property type="entry name" value="UvrD-helicase"/>
    <property type="match status" value="1"/>
</dbReference>
<dbReference type="Proteomes" id="UP000004431">
    <property type="component" value="Unassembled WGS sequence"/>
</dbReference>
<dbReference type="GO" id="GO:0016787">
    <property type="term" value="F:hydrolase activity"/>
    <property type="evidence" value="ECO:0007669"/>
    <property type="project" value="UniProtKB-KW"/>
</dbReference>
<keyword evidence="10" id="KW-0234">DNA repair</keyword>
<dbReference type="InterPro" id="IPR000212">
    <property type="entry name" value="DNA_helicase_UvrD/REP"/>
</dbReference>
<comment type="catalytic activity">
    <reaction evidence="12">
        <text>Couples ATP hydrolysis with the unwinding of duplex DNA by translocating in the 3'-5' direction.</text>
        <dbReference type="EC" id="5.6.2.4"/>
    </reaction>
</comment>
<keyword evidence="11" id="KW-0413">Isomerase</keyword>
<name>A0ABP2J3D5_9ACTN</name>
<keyword evidence="8 15" id="KW-0067">ATP-binding</keyword>
<dbReference type="InterPro" id="IPR011604">
    <property type="entry name" value="PDDEXK-like_dom_sf"/>
</dbReference>
<evidence type="ECO:0000313" key="19">
    <source>
        <dbReference type="EMBL" id="EFL43789.1"/>
    </source>
</evidence>
<dbReference type="InterPro" id="IPR027417">
    <property type="entry name" value="P-loop_NTPase"/>
</dbReference>
<dbReference type="GO" id="GO:0004386">
    <property type="term" value="F:helicase activity"/>
    <property type="evidence" value="ECO:0007669"/>
    <property type="project" value="UniProtKB-KW"/>
</dbReference>
<dbReference type="InterPro" id="IPR014016">
    <property type="entry name" value="UvrD-like_ATP-bd"/>
</dbReference>
<keyword evidence="2" id="KW-0540">Nuclease</keyword>
<evidence type="ECO:0000256" key="13">
    <source>
        <dbReference type="ARBA" id="ARBA00034808"/>
    </source>
</evidence>
<dbReference type="Pfam" id="PF13361">
    <property type="entry name" value="UvrD_C"/>
    <property type="match status" value="2"/>
</dbReference>
<dbReference type="EMBL" id="AEDQ01000029">
    <property type="protein sequence ID" value="EFL43789.1"/>
    <property type="molecule type" value="Genomic_DNA"/>
</dbReference>
<accession>A0ABP2J3D5</accession>
<dbReference type="EC" id="5.6.2.4" evidence="13"/>
<feature type="domain" description="UvrD-like helicase ATP-binding" evidence="17">
    <location>
        <begin position="36"/>
        <end position="478"/>
    </location>
</feature>
<feature type="compositionally biased region" description="Pro residues" evidence="16">
    <location>
        <begin position="1157"/>
        <end position="1174"/>
    </location>
</feature>
<dbReference type="RefSeq" id="WP_006304444.1">
    <property type="nucleotide sequence ID" value="NZ_AEDQ01000029.1"/>
</dbReference>
<keyword evidence="4" id="KW-0227">DNA damage</keyword>
<gene>
    <name evidence="19" type="ORF">HMPREF9248_0482</name>
</gene>
<keyword evidence="20" id="KW-1185">Reference proteome</keyword>
<evidence type="ECO:0000256" key="16">
    <source>
        <dbReference type="SAM" id="MobiDB-lite"/>
    </source>
</evidence>
<evidence type="ECO:0000256" key="8">
    <source>
        <dbReference type="ARBA" id="ARBA00022840"/>
    </source>
</evidence>
<dbReference type="InterPro" id="IPR014017">
    <property type="entry name" value="DNA_helicase_UvrD-like_C"/>
</dbReference>
<evidence type="ECO:0000256" key="9">
    <source>
        <dbReference type="ARBA" id="ARBA00023125"/>
    </source>
</evidence>
<sequence length="1349" mass="147130">MNATKRTVQAATTPAAQAAAQATHAAKTAHTILRTMGLNDNQARIAEMLSSPVFVEAGAGSGKTFTLTQRIVWALTKGSLDANHAYISDLSQALIITFTHAAARSIKEKTREALRRAGMHAQALQVDEAWISTIHGMCFRLIKLYALELGIDPNSTIASSANSEYLLHQAFNDVMRSIMDSNHCEQAICDLLAMYPLKDKRTADIGAQSVDNTVTLYELIYGIITKLRMQPGGISAEPMIFEHIDGAHEMPMPSLDYLIEMLTQLNEINPKRTPTQVANADACARQLENCMRAKCEWRDMCRSDYMKVCALLSGITHGLGSKSVPKEMKACMAAIQTYTQTWTNTLLLRQMSPVTRACITIARQVNSRYAAYKRNACLLDNDDVIIEALRLLSTYPAVAQELSRRFKLVMVDEFQDTDAAQLSLISRLSNNGEHLATVGDAQQSIYKFRGADVSVFIGRGKQVDQTYHVKLDENFRSHEAILAFVEAIFAPTCGGGAAATGAAAGITAGAGAARPIMKSFMPLHVTEHRHDAMDDAALRGFPRIDVEVLHKTGNASYKGCTAAMVASRIKEYADSGHAYSDVALLMRAMTSASVYVDAMRSLGIPVVVSGGSGFVTTTEVGIVAALLRVLANPAQDDRGLRTLLLSDMFGLDDNDMINLASMQCERACDAARDTSNAAQPATFISKRPAFRGLECMNESDSSIFGHAYSKRVQRAHDILIGARHALAAYTPSEVCLRVIEQSGWLERLCERGSEGQAIIANILAAIRYIDELCTTMGLGIARASREFDLWRASARISPFTLASDKSDFVRVMTIHSSKGLEFPVVVLADWAPGRKHTPSLLFEKQDNTSTNTENSTNAPAQAQSQSQPPLPRVLVMPKKRADMPGACEYDVSTPCDADTPSGNVQRLVHMEHERDAEEAARLLYVGLTRARECLVLCLSDHESKDKDGDIPLEEQVYTALFGSSRFEPGDYTCTFAARYAQCSREDVAAGIKPKSAKTYDMRVRVCACSKNKETKQIAVAAGEAYETLNATFFDDDAAICAASALFVPCVQPSCAGDAAKPAAVQDDGTAAEQCTQQVTCPARQRFALYTYPDAQPLHMSFGRAQEGVYSYSYMQHYDATHLASAPTDAFADSAADNATNKPAGKPGDMAAATPAAAPKPTPAAPAAPSAPTPKPARARVGDATPATNFGSAFHQLAQLMIEENAYPSELRFAAVCRRWSIPSKSAARLREALQRWYTSSIRKEALSYPSCAAELDFIYHYKTVYGDVIEGAFDLLAYDDAAHKALLIDYKTGDADLSYDEVYARHKRQAHVYYNVLRARGFTTITCAFVCVERETNDGQPLVVYYQFS</sequence>
<keyword evidence="9" id="KW-0238">DNA-binding</keyword>
<dbReference type="Gene3D" id="1.10.10.160">
    <property type="match status" value="1"/>
</dbReference>
<feature type="binding site" evidence="15">
    <location>
        <begin position="57"/>
        <end position="64"/>
    </location>
    <ligand>
        <name>ATP</name>
        <dbReference type="ChEBI" id="CHEBI:30616"/>
    </ligand>
</feature>
<feature type="domain" description="UvrD-like helicase C-terminal" evidence="18">
    <location>
        <begin position="507"/>
        <end position="819"/>
    </location>
</feature>
<dbReference type="Gene3D" id="3.40.50.300">
    <property type="entry name" value="P-loop containing nucleotide triphosphate hydrolases"/>
    <property type="match status" value="4"/>
</dbReference>
<evidence type="ECO:0000256" key="11">
    <source>
        <dbReference type="ARBA" id="ARBA00023235"/>
    </source>
</evidence>
<keyword evidence="6 15" id="KW-0347">Helicase</keyword>
<feature type="compositionally biased region" description="Low complexity" evidence="16">
    <location>
        <begin position="847"/>
        <end position="867"/>
    </location>
</feature>
<comment type="similarity">
    <text evidence="1">Belongs to the helicase family. UvrD subfamily.</text>
</comment>
<evidence type="ECO:0000256" key="14">
    <source>
        <dbReference type="ARBA" id="ARBA00048988"/>
    </source>
</evidence>
<evidence type="ECO:0000256" key="2">
    <source>
        <dbReference type="ARBA" id="ARBA00022722"/>
    </source>
</evidence>
<dbReference type="InterPro" id="IPR038726">
    <property type="entry name" value="PDDEXK_AddAB-type"/>
</dbReference>
<organism evidence="19 20">
    <name type="scientific">Fannyhessea vaginae PB189-T1-4</name>
    <dbReference type="NCBI Taxonomy" id="866774"/>
    <lineage>
        <taxon>Bacteria</taxon>
        <taxon>Bacillati</taxon>
        <taxon>Actinomycetota</taxon>
        <taxon>Coriobacteriia</taxon>
        <taxon>Coriobacteriales</taxon>
        <taxon>Atopobiaceae</taxon>
        <taxon>Fannyhessea</taxon>
    </lineage>
</organism>
<reference evidence="19 20" key="1">
    <citation type="submission" date="2010-08" db="EMBL/GenBank/DDBJ databases">
        <authorList>
            <person name="Durkin A.S."/>
            <person name="Madupu R."/>
            <person name="Torralba M."/>
            <person name="Gillis M."/>
            <person name="Methe B."/>
            <person name="Sutton G."/>
            <person name="Nelson K.E."/>
        </authorList>
    </citation>
    <scope>NUCLEOTIDE SEQUENCE [LARGE SCALE GENOMIC DNA]</scope>
    <source>
        <strain evidence="19 20">PB189-T1-4</strain>
    </source>
</reference>
<evidence type="ECO:0000256" key="7">
    <source>
        <dbReference type="ARBA" id="ARBA00022839"/>
    </source>
</evidence>
<dbReference type="Pfam" id="PF12705">
    <property type="entry name" value="PDDEXK_1"/>
    <property type="match status" value="1"/>
</dbReference>
<evidence type="ECO:0000256" key="12">
    <source>
        <dbReference type="ARBA" id="ARBA00034617"/>
    </source>
</evidence>
<keyword evidence="5 15" id="KW-0378">Hydrolase</keyword>
<dbReference type="PROSITE" id="PS51217">
    <property type="entry name" value="UVRD_HELICASE_CTER"/>
    <property type="match status" value="1"/>
</dbReference>
<keyword evidence="7" id="KW-0269">Exonuclease</keyword>
<dbReference type="PANTHER" id="PTHR11070">
    <property type="entry name" value="UVRD / RECB / PCRA DNA HELICASE FAMILY MEMBER"/>
    <property type="match status" value="1"/>
</dbReference>
<evidence type="ECO:0000259" key="17">
    <source>
        <dbReference type="PROSITE" id="PS51198"/>
    </source>
</evidence>
<evidence type="ECO:0000256" key="1">
    <source>
        <dbReference type="ARBA" id="ARBA00009922"/>
    </source>
</evidence>
<evidence type="ECO:0000256" key="5">
    <source>
        <dbReference type="ARBA" id="ARBA00022801"/>
    </source>
</evidence>
<evidence type="ECO:0000259" key="18">
    <source>
        <dbReference type="PROSITE" id="PS51217"/>
    </source>
</evidence>
<evidence type="ECO:0000313" key="20">
    <source>
        <dbReference type="Proteomes" id="UP000004431"/>
    </source>
</evidence>
<protein>
    <recommendedName>
        <fullName evidence="13">DNA 3'-5' helicase</fullName>
        <ecNumber evidence="13">5.6.2.4</ecNumber>
    </recommendedName>
</protein>
<dbReference type="SUPFAM" id="SSF52540">
    <property type="entry name" value="P-loop containing nucleoside triphosphate hydrolases"/>
    <property type="match status" value="1"/>
</dbReference>